<dbReference type="Pfam" id="PF05051">
    <property type="entry name" value="COX17"/>
    <property type="match status" value="1"/>
</dbReference>
<evidence type="ECO:0000256" key="5">
    <source>
        <dbReference type="ARBA" id="ARBA00023128"/>
    </source>
</evidence>
<keyword evidence="3 8" id="KW-0479">Metal-binding</keyword>
<reference evidence="9" key="1">
    <citation type="submission" date="2018-06" db="EMBL/GenBank/DDBJ databases">
        <title>Oxidation-reduction process in Philasterides dicentrarchi.</title>
        <authorList>
            <person name="deFelipe A."/>
            <person name="Folgueira I."/>
            <person name="Lamas J."/>
            <person name="Leiro J."/>
        </authorList>
    </citation>
    <scope>NUCLEOTIDE SEQUENCE</scope>
</reference>
<evidence type="ECO:0000256" key="4">
    <source>
        <dbReference type="ARBA" id="ARBA00023008"/>
    </source>
</evidence>
<comment type="subcellular location">
    <subcellularLocation>
        <location evidence="1">Mitochondrion intermembrane space</location>
    </subcellularLocation>
</comment>
<dbReference type="GO" id="GO:0016531">
    <property type="term" value="F:copper chaperone activity"/>
    <property type="evidence" value="ECO:0007669"/>
    <property type="project" value="InterPro"/>
</dbReference>
<dbReference type="AlphaFoldDB" id="A0A411KVC7"/>
<dbReference type="InterPro" id="IPR009069">
    <property type="entry name" value="Cys_alpha_HP_mot_SF"/>
</dbReference>
<name>A0A411KVC7_9CILI</name>
<dbReference type="GO" id="GO:0005758">
    <property type="term" value="C:mitochondrial intermembrane space"/>
    <property type="evidence" value="ECO:0007669"/>
    <property type="project" value="UniProtKB-SubCell"/>
</dbReference>
<dbReference type="PANTHER" id="PTHR16719:SF0">
    <property type="entry name" value="CYTOCHROME C OXIDASE COPPER CHAPERONE"/>
    <property type="match status" value="1"/>
</dbReference>
<evidence type="ECO:0000256" key="1">
    <source>
        <dbReference type="ARBA" id="ARBA00004569"/>
    </source>
</evidence>
<feature type="binding site" evidence="8">
    <location>
        <position position="24"/>
    </location>
    <ligand>
        <name>Cu cation</name>
        <dbReference type="ChEBI" id="CHEBI:23378"/>
    </ligand>
</feature>
<keyword evidence="7" id="KW-0143">Chaperone</keyword>
<protein>
    <submittedName>
        <fullName evidence="9">Cytochrome c oxidase copper chaperone</fullName>
    </submittedName>
</protein>
<sequence length="63" mass="7191">MENQNQQSENNTPIIDGKKVKICCACPDTKKLRDQCIFNNGQDKCQTFIEAHKECLRGMGFKV</sequence>
<keyword evidence="6" id="KW-1015">Disulfide bond</keyword>
<evidence type="ECO:0000256" key="3">
    <source>
        <dbReference type="ARBA" id="ARBA00022723"/>
    </source>
</evidence>
<evidence type="ECO:0000313" key="9">
    <source>
        <dbReference type="EMBL" id="QBC88382.1"/>
    </source>
</evidence>
<keyword evidence="5" id="KW-0496">Mitochondrion</keyword>
<evidence type="ECO:0000256" key="7">
    <source>
        <dbReference type="ARBA" id="ARBA00023186"/>
    </source>
</evidence>
<dbReference type="SUPFAM" id="SSF47072">
    <property type="entry name" value="Cysteine alpha-hairpin motif"/>
    <property type="match status" value="1"/>
</dbReference>
<comment type="similarity">
    <text evidence="2">Belongs to the COX17 family.</text>
</comment>
<dbReference type="PROSITE" id="PS51808">
    <property type="entry name" value="CHCH"/>
    <property type="match status" value="1"/>
</dbReference>
<organism evidence="9">
    <name type="scientific">Philasterides dicentrarchi</name>
    <dbReference type="NCBI Taxonomy" id="282688"/>
    <lineage>
        <taxon>Eukaryota</taxon>
        <taxon>Sar</taxon>
        <taxon>Alveolata</taxon>
        <taxon>Ciliophora</taxon>
        <taxon>Intramacronucleata</taxon>
        <taxon>Oligohymenophorea</taxon>
        <taxon>Scuticociliatia</taxon>
        <taxon>Philasterida</taxon>
        <taxon>Philasteridae</taxon>
        <taxon>Philasterides</taxon>
    </lineage>
</organism>
<feature type="binding site" evidence="8">
    <location>
        <position position="23"/>
    </location>
    <ligand>
        <name>Cu cation</name>
        <dbReference type="ChEBI" id="CHEBI:23378"/>
    </ligand>
</feature>
<dbReference type="InterPro" id="IPR007745">
    <property type="entry name" value="Cyt_c_oxidase_Cu-chaperone"/>
</dbReference>
<dbReference type="Gene3D" id="1.10.287.1130">
    <property type="entry name" value="CytochromE C oxidase copper chaperone"/>
    <property type="match status" value="1"/>
</dbReference>
<evidence type="ECO:0000256" key="8">
    <source>
        <dbReference type="PIRSR" id="PIRSR607745-1"/>
    </source>
</evidence>
<dbReference type="EMBL" id="MH427339">
    <property type="protein sequence ID" value="QBC88382.1"/>
    <property type="molecule type" value="mRNA"/>
</dbReference>
<dbReference type="PANTHER" id="PTHR16719">
    <property type="entry name" value="CYTOCHROME C OXIDASE COPPER CHAPERONE"/>
    <property type="match status" value="1"/>
</dbReference>
<proteinExistence type="evidence at transcript level"/>
<accession>A0A411KVC7</accession>
<evidence type="ECO:0000256" key="6">
    <source>
        <dbReference type="ARBA" id="ARBA00023157"/>
    </source>
</evidence>
<dbReference type="GO" id="GO:0005507">
    <property type="term" value="F:copper ion binding"/>
    <property type="evidence" value="ECO:0007669"/>
    <property type="project" value="InterPro"/>
</dbReference>
<evidence type="ECO:0000256" key="2">
    <source>
        <dbReference type="ARBA" id="ARBA00009241"/>
    </source>
</evidence>
<keyword evidence="4 8" id="KW-0186">Copper</keyword>